<evidence type="ECO:0008006" key="5">
    <source>
        <dbReference type="Google" id="ProtNLM"/>
    </source>
</evidence>
<feature type="region of interest" description="Disordered" evidence="1">
    <location>
        <begin position="135"/>
        <end position="154"/>
    </location>
</feature>
<feature type="transmembrane region" description="Helical" evidence="2">
    <location>
        <begin position="30"/>
        <end position="50"/>
    </location>
</feature>
<feature type="transmembrane region" description="Helical" evidence="2">
    <location>
        <begin position="71"/>
        <end position="90"/>
    </location>
</feature>
<dbReference type="PANTHER" id="PTHR35335">
    <property type="entry name" value="UPF0716 PROTEIN FXSA"/>
    <property type="match status" value="1"/>
</dbReference>
<gene>
    <name evidence="3" type="ORF">GCM10010124_32810</name>
</gene>
<dbReference type="GO" id="GO:0016020">
    <property type="term" value="C:membrane"/>
    <property type="evidence" value="ECO:0007669"/>
    <property type="project" value="InterPro"/>
</dbReference>
<dbReference type="PANTHER" id="PTHR35335:SF1">
    <property type="entry name" value="UPF0716 PROTEIN FXSA"/>
    <property type="match status" value="1"/>
</dbReference>
<evidence type="ECO:0000313" key="4">
    <source>
        <dbReference type="Proteomes" id="UP000662200"/>
    </source>
</evidence>
<evidence type="ECO:0000313" key="3">
    <source>
        <dbReference type="EMBL" id="GGK37441.1"/>
    </source>
</evidence>
<keyword evidence="2" id="KW-1133">Transmembrane helix</keyword>
<proteinExistence type="predicted"/>
<dbReference type="Proteomes" id="UP000662200">
    <property type="component" value="Unassembled WGS sequence"/>
</dbReference>
<evidence type="ECO:0000256" key="2">
    <source>
        <dbReference type="SAM" id="Phobius"/>
    </source>
</evidence>
<dbReference type="EMBL" id="BMQC01000012">
    <property type="protein sequence ID" value="GGK37441.1"/>
    <property type="molecule type" value="Genomic_DNA"/>
</dbReference>
<dbReference type="RefSeq" id="WP_189115218.1">
    <property type="nucleotide sequence ID" value="NZ_BMQC01000012.1"/>
</dbReference>
<feature type="transmembrane region" description="Helical" evidence="2">
    <location>
        <begin position="110"/>
        <end position="128"/>
    </location>
</feature>
<dbReference type="NCBIfam" id="NF008528">
    <property type="entry name" value="PRK11463.1-2"/>
    <property type="match status" value="1"/>
</dbReference>
<keyword evidence="2" id="KW-0812">Transmembrane</keyword>
<comment type="caution">
    <text evidence="3">The sequence shown here is derived from an EMBL/GenBank/DDBJ whole genome shotgun (WGS) entry which is preliminary data.</text>
</comment>
<keyword evidence="4" id="KW-1185">Reference proteome</keyword>
<evidence type="ECO:0000256" key="1">
    <source>
        <dbReference type="SAM" id="MobiDB-lite"/>
    </source>
</evidence>
<name>A0A8J3BU85_9ACTN</name>
<dbReference type="AlphaFoldDB" id="A0A8J3BU85"/>
<sequence length="163" mass="16951">MRRLVSAVAVAGLVLAVAEFAVFVAAAHRFGFWPPVAVSLLTSWCGLWLARREGARAWRRLRAELAAGRPPGLPAVAGAAALAGAVLIALPGLLGDVLGLVLWSPPVRRLVAAVVAARPGALVGWFGARRVRSRVGRERGGPPPGGDARPRPGAVVEGEILDR</sequence>
<protein>
    <recommendedName>
        <fullName evidence="5">FxsA family protein</fullName>
    </recommendedName>
</protein>
<keyword evidence="2" id="KW-0472">Membrane</keyword>
<organism evidence="3 4">
    <name type="scientific">Pilimelia terevasa</name>
    <dbReference type="NCBI Taxonomy" id="53372"/>
    <lineage>
        <taxon>Bacteria</taxon>
        <taxon>Bacillati</taxon>
        <taxon>Actinomycetota</taxon>
        <taxon>Actinomycetes</taxon>
        <taxon>Micromonosporales</taxon>
        <taxon>Micromonosporaceae</taxon>
        <taxon>Pilimelia</taxon>
    </lineage>
</organism>
<dbReference type="InterPro" id="IPR007313">
    <property type="entry name" value="FxsA"/>
</dbReference>
<accession>A0A8J3BU85</accession>
<dbReference type="Pfam" id="PF04186">
    <property type="entry name" value="FxsA"/>
    <property type="match status" value="1"/>
</dbReference>
<reference evidence="3" key="2">
    <citation type="submission" date="2020-09" db="EMBL/GenBank/DDBJ databases">
        <authorList>
            <person name="Sun Q."/>
            <person name="Ohkuma M."/>
        </authorList>
    </citation>
    <scope>NUCLEOTIDE SEQUENCE</scope>
    <source>
        <strain evidence="3">JCM 3091</strain>
    </source>
</reference>
<reference evidence="3" key="1">
    <citation type="journal article" date="2014" name="Int. J. Syst. Evol. Microbiol.">
        <title>Complete genome sequence of Corynebacterium casei LMG S-19264T (=DSM 44701T), isolated from a smear-ripened cheese.</title>
        <authorList>
            <consortium name="US DOE Joint Genome Institute (JGI-PGF)"/>
            <person name="Walter F."/>
            <person name="Albersmeier A."/>
            <person name="Kalinowski J."/>
            <person name="Ruckert C."/>
        </authorList>
    </citation>
    <scope>NUCLEOTIDE SEQUENCE</scope>
    <source>
        <strain evidence="3">JCM 3091</strain>
    </source>
</reference>